<evidence type="ECO:0000256" key="1">
    <source>
        <dbReference type="ARBA" id="ARBA00001974"/>
    </source>
</evidence>
<feature type="region of interest" description="Disordered" evidence="6">
    <location>
        <begin position="1078"/>
        <end position="1137"/>
    </location>
</feature>
<feature type="domain" description="Cytochrome b5 heme-binding" evidence="7">
    <location>
        <begin position="4"/>
        <end position="83"/>
    </location>
</feature>
<dbReference type="Proteomes" id="UP000017559">
    <property type="component" value="Unassembled WGS sequence"/>
</dbReference>
<dbReference type="SMART" id="SM01117">
    <property type="entry name" value="Cyt-b5"/>
    <property type="match status" value="1"/>
</dbReference>
<keyword evidence="9" id="KW-1185">Reference proteome</keyword>
<comment type="caution">
    <text evidence="8">The sequence shown here is derived from an EMBL/GenBank/DDBJ whole genome shotgun (WGS) entry which is preliminary data.</text>
</comment>
<dbReference type="InterPro" id="IPR006091">
    <property type="entry name" value="Acyl-CoA_Oxase/DH_mid-dom"/>
</dbReference>
<feature type="region of interest" description="Disordered" evidence="6">
    <location>
        <begin position="911"/>
        <end position="975"/>
    </location>
</feature>
<dbReference type="Gene3D" id="2.40.110.10">
    <property type="entry name" value="Butyryl-CoA Dehydrogenase, subunit A, domain 2"/>
    <property type="match status" value="1"/>
</dbReference>
<protein>
    <submittedName>
        <fullName evidence="8">Acyl-dehydrogenase</fullName>
    </submittedName>
</protein>
<organism evidence="8 9">
    <name type="scientific">Moniliophthora roreri (strain MCA 2997)</name>
    <name type="common">Cocoa frosty pod rot fungus</name>
    <name type="synonym">Crinipellis roreri</name>
    <dbReference type="NCBI Taxonomy" id="1381753"/>
    <lineage>
        <taxon>Eukaryota</taxon>
        <taxon>Fungi</taxon>
        <taxon>Dikarya</taxon>
        <taxon>Basidiomycota</taxon>
        <taxon>Agaricomycotina</taxon>
        <taxon>Agaricomycetes</taxon>
        <taxon>Agaricomycetidae</taxon>
        <taxon>Agaricales</taxon>
        <taxon>Marasmiineae</taxon>
        <taxon>Marasmiaceae</taxon>
        <taxon>Moniliophthora</taxon>
    </lineage>
</organism>
<dbReference type="PANTHER" id="PTHR48083">
    <property type="entry name" value="MEDIUM-CHAIN SPECIFIC ACYL-COA DEHYDROGENASE, MITOCHONDRIAL-RELATED"/>
    <property type="match status" value="1"/>
</dbReference>
<dbReference type="Pfam" id="PF02770">
    <property type="entry name" value="Acyl-CoA_dh_M"/>
    <property type="match status" value="1"/>
</dbReference>
<dbReference type="InterPro" id="IPR036291">
    <property type="entry name" value="NAD(P)-bd_dom_sf"/>
</dbReference>
<feature type="compositionally biased region" description="Low complexity" evidence="6">
    <location>
        <begin position="1163"/>
        <end position="1178"/>
    </location>
</feature>
<evidence type="ECO:0000256" key="2">
    <source>
        <dbReference type="ARBA" id="ARBA00009347"/>
    </source>
</evidence>
<dbReference type="GO" id="GO:0033539">
    <property type="term" value="P:fatty acid beta-oxidation using acyl-CoA dehydrogenase"/>
    <property type="evidence" value="ECO:0007669"/>
    <property type="project" value="TreeGrafter"/>
</dbReference>
<comment type="cofactor">
    <cofactor evidence="1">
        <name>FAD</name>
        <dbReference type="ChEBI" id="CHEBI:57692"/>
    </cofactor>
</comment>
<dbReference type="GO" id="GO:0050660">
    <property type="term" value="F:flavin adenine dinucleotide binding"/>
    <property type="evidence" value="ECO:0007669"/>
    <property type="project" value="InterPro"/>
</dbReference>
<feature type="compositionally biased region" description="Polar residues" evidence="6">
    <location>
        <begin position="717"/>
        <end position="730"/>
    </location>
</feature>
<evidence type="ECO:0000256" key="3">
    <source>
        <dbReference type="ARBA" id="ARBA00022630"/>
    </source>
</evidence>
<name>V2XHF0_MONRO</name>
<dbReference type="InterPro" id="IPR046373">
    <property type="entry name" value="Acyl-CoA_Oxase/DH_mid-dom_sf"/>
</dbReference>
<feature type="compositionally biased region" description="Basic and acidic residues" evidence="6">
    <location>
        <begin position="1180"/>
        <end position="1194"/>
    </location>
</feature>
<feature type="region of interest" description="Disordered" evidence="6">
    <location>
        <begin position="1539"/>
        <end position="1585"/>
    </location>
</feature>
<dbReference type="SUPFAM" id="SSF47203">
    <property type="entry name" value="Acyl-CoA dehydrogenase C-terminal domain-like"/>
    <property type="match status" value="1"/>
</dbReference>
<feature type="compositionally biased region" description="Polar residues" evidence="6">
    <location>
        <begin position="1576"/>
        <end position="1585"/>
    </location>
</feature>
<dbReference type="InterPro" id="IPR036250">
    <property type="entry name" value="AcylCo_DH-like_C"/>
</dbReference>
<dbReference type="Gene3D" id="3.40.50.720">
    <property type="entry name" value="NAD(P)-binding Rossmann-like Domain"/>
    <property type="match status" value="1"/>
</dbReference>
<evidence type="ECO:0000256" key="4">
    <source>
        <dbReference type="ARBA" id="ARBA00022827"/>
    </source>
</evidence>
<dbReference type="STRING" id="1381753.V2XHF0"/>
<feature type="region of interest" description="Disordered" evidence="6">
    <location>
        <begin position="789"/>
        <end position="875"/>
    </location>
</feature>
<dbReference type="HOGENOM" id="CLU_240323_0_0_1"/>
<dbReference type="PROSITE" id="PS00072">
    <property type="entry name" value="ACYL_COA_DH_1"/>
    <property type="match status" value="1"/>
</dbReference>
<keyword evidence="3" id="KW-0285">Flavoprotein</keyword>
<dbReference type="SUPFAM" id="SSF50129">
    <property type="entry name" value="GroES-like"/>
    <property type="match status" value="1"/>
</dbReference>
<sequence length="1719" mass="184195">MSSKKQFTVEEVAQHNKEGDLWIIIDSKVYDISRFADLHPGGSNVLYAEGVAGQDATDTFFGLHRHEVLLRPQYARLQIGVVQGQEETIPPPQPGTLSKVPYGEATWLADGYHSPYYSDGHRKFQREVRRFFEEVIKPEALRCEESGKRISQEVVDKMAAVNLIAMRLGPGKHLHGRTLLGGIVKPEEFDYFHELILNIEMSRFGTRGFTDGLLNGAVIGLPPIWNYGSPELQAKVVPEVLSGKKYIALAITEAFAGSDVSGLQTTAIRDGDYWVVTGTKKWITNGTFADYFTTGCKTEKGLTVLLIPRGEGVTTKPIKTAYSPTAGTAYVTFDKVRVPVANTLGKIGNGLSVILSNFNHERWMVTACSIGAQRVIVEECLKWSSQRIVFGKPLASQAVIRAKLGAMIQRIEACQNWLESITYQMNNMSYNEMSSKLAGQIGLLKQFVSKAGRETAEDAQQVFGGRGLTTGGMGKLIENYHRTSGFDAILAGAEDVLGDLGVRQAMKRFPPNTLLRRPSQSYSFPKERDYYSSRQHMLRVASEANVGTVSAVHAYMPPLNGHGHFTPSAAITSAGDREGAEEKGNNGVMMMGKDSDSAQAQPELGSQPPPARVQRNPSSSTLSEDESADVYYTPKSSPRVSVASTTTLGLDSSSHSPQPSPLSEVPRDSQNISRKKSKSDMNDSTIATRTPLPGRSVSSLSTTSVASNSLDGHSLFSADSSPNTESTKLTSPPPSDYGSTQMDKYRSSSGKPKKAAKGSGGVNVATNGRMGTHAGDDWAKDVRWLVPPSSNTLSKAQQGPFLPSSKSTSTTKKKPTRPASYGSSSSSSSTVTETLYTNPPVHPQGPTRTPSAPVMPQPSAPGPRKNIAKSLSKTNPSIMMSMTALLEEEEEAVHYSIPKSNVLINAPLVSSPLRERPPTHSSPSSKQSSTTPSSSGSTLMSQLSASSSTSTSTSRRRHHGTMARPNLSRRKSRSLEDLSKLYEEDELDDFNNFNLPSSSSSSSYTSPSLPSYGTPGYTSLTLPRAPQPAFSNATNKRMSSLFAGLDVVGSGDGKVDLTRSGVAQTTMATVEVTKGIGRGGANSDGNTKSGLLGSFLGRSKTKKMVSMPGTSRSSKGKGKRESPLSFTSYRKPPSNVPEGSVLVQVWAVGVDGVDAKLCGVVPISASSPKSTSTSIGGSEDSSKARPSGQERRSTSETGPGRPGGGLMRSMSMASRRKGKGGSQNDESGGRIPASPTPSSGRTPTPEVGFIPGRSFVGRVLECGFEVSDDVVRKGEWVIGLLDVKKCGALQEFIVVDRHRIVRIPHPALPPSALTDPTSRDNDDETAGNSTRDTSDTSPSIFKSSSHPHSSRYPVYVPSTPSTLNSLSRSTSVSSRVASSRLKDSQMTLEELALLPLCGVQAYRAVRTFSFSFLDRYPERRRRALVLRGHDGVGAIATQMLAKKGWKVTVHASVPDDFQSEEEEKAIMITIEDRIRGWGGDEVIFDDAGTGVAGVDDEGRGAVVRVIEQLIGDGDVFDAVLDTVGGKEIWEASERLLRNVEASPPPTRSRSNSSSSAGTVGGGLKRGFGSLRRKPTSGPSTSTQSIRGVGQFTTLFGDLPGRVIPTASDHFKAGLRSMKNNHNNHRDGDVAGNGNGTGGNAASNGKVGYAWISINQDVDWEGHDVRDSMRAVVKSALEDGIRPWIGDVDKRTVTFERAPDLFTDDGPLGDGGTAIVKIVA</sequence>
<dbReference type="Gene3D" id="1.20.140.10">
    <property type="entry name" value="Butyryl-CoA Dehydrogenase, subunit A, domain 3"/>
    <property type="match status" value="1"/>
</dbReference>
<reference evidence="8 9" key="1">
    <citation type="journal article" date="2014" name="BMC Genomics">
        <title>Genome and secretome analysis of the hemibiotrophic fungal pathogen, Moniliophthora roreri, which causes frosty pod rot disease of cacao: mechanisms of the biotrophic and necrotrophic phases.</title>
        <authorList>
            <person name="Meinhardt L.W."/>
            <person name="Costa G.G.L."/>
            <person name="Thomazella D.P.T."/>
            <person name="Teixeira P.J.P.L."/>
            <person name="Carazzolle M.F."/>
            <person name="Schuster S.C."/>
            <person name="Carlson J.E."/>
            <person name="Guiltinan M.J."/>
            <person name="Mieczkowski P."/>
            <person name="Farmer A."/>
            <person name="Ramaraj T."/>
            <person name="Crozier J."/>
            <person name="Davis R.E."/>
            <person name="Shao J."/>
            <person name="Melnick R.L."/>
            <person name="Pereira G.A.G."/>
            <person name="Bailey B.A."/>
        </authorList>
    </citation>
    <scope>NUCLEOTIDE SEQUENCE [LARGE SCALE GENOMIC DNA]</scope>
    <source>
        <strain evidence="8 9">MCA 2997</strain>
    </source>
</reference>
<keyword evidence="5" id="KW-0560">Oxidoreductase</keyword>
<dbReference type="OrthoDB" id="2588832at2759"/>
<dbReference type="GO" id="GO:0005737">
    <property type="term" value="C:cytoplasm"/>
    <property type="evidence" value="ECO:0007669"/>
    <property type="project" value="TreeGrafter"/>
</dbReference>
<dbReference type="Gene3D" id="3.90.180.10">
    <property type="entry name" value="Medium-chain alcohol dehydrogenases, catalytic domain"/>
    <property type="match status" value="1"/>
</dbReference>
<feature type="compositionally biased region" description="Polar residues" evidence="6">
    <location>
        <begin position="634"/>
        <end position="651"/>
    </location>
</feature>
<evidence type="ECO:0000256" key="6">
    <source>
        <dbReference type="SAM" id="MobiDB-lite"/>
    </source>
</evidence>
<dbReference type="InterPro" id="IPR050741">
    <property type="entry name" value="Acyl-CoA_dehydrogenase"/>
</dbReference>
<dbReference type="Pfam" id="PF00441">
    <property type="entry name" value="Acyl-CoA_dh_1"/>
    <property type="match status" value="1"/>
</dbReference>
<dbReference type="InterPro" id="IPR009075">
    <property type="entry name" value="AcylCo_DH/oxidase_C"/>
</dbReference>
<dbReference type="InterPro" id="IPR009100">
    <property type="entry name" value="AcylCoA_DH/oxidase_NM_dom_sf"/>
</dbReference>
<feature type="compositionally biased region" description="Low complexity" evidence="6">
    <location>
        <begin position="995"/>
        <end position="1016"/>
    </location>
</feature>
<dbReference type="SUPFAM" id="SSF51735">
    <property type="entry name" value="NAD(P)-binding Rossmann-fold domains"/>
    <property type="match status" value="1"/>
</dbReference>
<dbReference type="GO" id="GO:0003995">
    <property type="term" value="F:acyl-CoA dehydrogenase activity"/>
    <property type="evidence" value="ECO:0007669"/>
    <property type="project" value="InterPro"/>
</dbReference>
<feature type="region of interest" description="Disordered" evidence="6">
    <location>
        <begin position="989"/>
        <end position="1018"/>
    </location>
</feature>
<feature type="compositionally biased region" description="Low complexity" evidence="6">
    <location>
        <begin position="696"/>
        <end position="710"/>
    </location>
</feature>
<dbReference type="PROSITE" id="PS50255">
    <property type="entry name" value="CYTOCHROME_B5_2"/>
    <property type="match status" value="1"/>
</dbReference>
<keyword evidence="4" id="KW-0274">FAD</keyword>
<feature type="compositionally biased region" description="Low complexity" evidence="6">
    <location>
        <begin position="1337"/>
        <end position="1347"/>
    </location>
</feature>
<dbReference type="InterPro" id="IPR037069">
    <property type="entry name" value="AcylCoA_DH/ox_N_sf"/>
</dbReference>
<dbReference type="InterPro" id="IPR001199">
    <property type="entry name" value="Cyt_B5-like_heme/steroid-bd"/>
</dbReference>
<dbReference type="EMBL" id="AWSO01000225">
    <property type="protein sequence ID" value="ESK93127.1"/>
    <property type="molecule type" value="Genomic_DNA"/>
</dbReference>
<dbReference type="InterPro" id="IPR006089">
    <property type="entry name" value="Acyl-CoA_DH_CS"/>
</dbReference>
<dbReference type="PANTHER" id="PTHR48083:SF28">
    <property type="entry name" value="ACYL-COA DEHYDROGENASE FAMILY PROTEIN (AFU_ORTHOLOGUE AFUA_6G10880)-RELATED"/>
    <property type="match status" value="1"/>
</dbReference>
<feature type="region of interest" description="Disordered" evidence="6">
    <location>
        <begin position="1306"/>
        <end position="1356"/>
    </location>
</feature>
<dbReference type="SUPFAM" id="SSF56645">
    <property type="entry name" value="Acyl-CoA dehydrogenase NM domain-like"/>
    <property type="match status" value="1"/>
</dbReference>
<dbReference type="Pfam" id="PF00173">
    <property type="entry name" value="Cyt-b5"/>
    <property type="match status" value="1"/>
</dbReference>
<feature type="region of interest" description="Disordered" evidence="6">
    <location>
        <begin position="566"/>
        <end position="775"/>
    </location>
</feature>
<dbReference type="KEGG" id="mrr:Moror_8850"/>
<feature type="compositionally biased region" description="Low complexity" evidence="6">
    <location>
        <begin position="652"/>
        <end position="663"/>
    </location>
</feature>
<feature type="compositionally biased region" description="Basic and acidic residues" evidence="6">
    <location>
        <begin position="575"/>
        <end position="584"/>
    </location>
</feature>
<dbReference type="Gene3D" id="1.10.540.10">
    <property type="entry name" value="Acyl-CoA dehydrogenase/oxidase, N-terminal domain"/>
    <property type="match status" value="1"/>
</dbReference>
<evidence type="ECO:0000313" key="8">
    <source>
        <dbReference type="EMBL" id="ESK93127.1"/>
    </source>
</evidence>
<feature type="compositionally biased region" description="Basic residues" evidence="6">
    <location>
        <begin position="954"/>
        <end position="972"/>
    </location>
</feature>
<evidence type="ECO:0000259" key="7">
    <source>
        <dbReference type="PROSITE" id="PS50255"/>
    </source>
</evidence>
<dbReference type="Pfam" id="PF02771">
    <property type="entry name" value="Acyl-CoA_dh_N"/>
    <property type="match status" value="1"/>
</dbReference>
<feature type="compositionally biased region" description="Low complexity" evidence="6">
    <location>
        <begin position="919"/>
        <end position="953"/>
    </location>
</feature>
<feature type="region of interest" description="Disordered" evidence="6">
    <location>
        <begin position="1163"/>
        <end position="1249"/>
    </location>
</feature>
<dbReference type="InterPro" id="IPR036400">
    <property type="entry name" value="Cyt_B5-like_heme/steroid_sf"/>
</dbReference>
<feature type="compositionally biased region" description="Low complexity" evidence="6">
    <location>
        <begin position="1232"/>
        <end position="1245"/>
    </location>
</feature>
<evidence type="ECO:0000313" key="9">
    <source>
        <dbReference type="Proteomes" id="UP000017559"/>
    </source>
</evidence>
<gene>
    <name evidence="8" type="ORF">Moror_8850</name>
</gene>
<accession>V2XHF0</accession>
<dbReference type="SUPFAM" id="SSF55856">
    <property type="entry name" value="Cytochrome b5-like heme/steroid binding domain"/>
    <property type="match status" value="1"/>
</dbReference>
<comment type="similarity">
    <text evidence="2">Belongs to the acyl-CoA dehydrogenase family.</text>
</comment>
<dbReference type="Gene3D" id="3.10.120.10">
    <property type="entry name" value="Cytochrome b5-like heme/steroid binding domain"/>
    <property type="match status" value="1"/>
</dbReference>
<proteinExistence type="inferred from homology"/>
<dbReference type="InterPro" id="IPR013786">
    <property type="entry name" value="AcylCoA_DH/ox_N"/>
</dbReference>
<dbReference type="InterPro" id="IPR011032">
    <property type="entry name" value="GroES-like_sf"/>
</dbReference>
<evidence type="ECO:0000256" key="5">
    <source>
        <dbReference type="ARBA" id="ARBA00023002"/>
    </source>
</evidence>